<dbReference type="Pfam" id="PF20577">
    <property type="entry name" value="Phage_ORF5"/>
    <property type="match status" value="1"/>
</dbReference>
<proteinExistence type="predicted"/>
<reference evidence="1" key="1">
    <citation type="submission" date="2022-02" db="EMBL/GenBank/DDBJ databases">
        <title>Towards deciphering the DNA virus diversity associated with rodent species in the families Cricetidae and Heteromyidae.</title>
        <authorList>
            <person name="Lund M."/>
            <person name="Larsen B.B."/>
            <person name="Gryseels S."/>
            <person name="Kraberger S."/>
            <person name="Rowsey D.M."/>
            <person name="Steger L."/>
            <person name="Yule K.M."/>
            <person name="Upham N.S."/>
            <person name="Worobey M."/>
            <person name="Van Doorslaer K."/>
            <person name="Varsani A."/>
        </authorList>
    </citation>
    <scope>NUCLEOTIDE SEQUENCE</scope>
    <source>
        <strain evidence="1">UA08Rod_5349</strain>
    </source>
</reference>
<protein>
    <submittedName>
        <fullName evidence="1">Nonstructural protein</fullName>
    </submittedName>
</protein>
<accession>A0A976N1H9</accession>
<evidence type="ECO:0000313" key="1">
    <source>
        <dbReference type="EMBL" id="UPW41154.1"/>
    </source>
</evidence>
<organism evidence="1">
    <name type="scientific">Sigmofec virus UA08Rod_5349</name>
    <dbReference type="NCBI Taxonomy" id="2929421"/>
    <lineage>
        <taxon>Viruses</taxon>
        <taxon>Monodnaviria</taxon>
        <taxon>Sangervirae</taxon>
        <taxon>Phixviricota</taxon>
        <taxon>Malgrandaviricetes</taxon>
        <taxon>Petitvirales</taxon>
        <taxon>Microviridae</taxon>
    </lineage>
</organism>
<sequence length="90" mass="9751">MILSVYSIRDCKSGFLRPSVDINDLVAIRAFSHAVVNSPDVLSSYCKDFDLYQIATFDDETGEISPIFPPAHIISGPDAFRQLAGSGGDV</sequence>
<dbReference type="InterPro" id="IPR046781">
    <property type="entry name" value="Phage_ORF5"/>
</dbReference>
<name>A0A976N1H9_9VIRU</name>
<dbReference type="EMBL" id="OM869550">
    <property type="protein sequence ID" value="UPW41154.1"/>
    <property type="molecule type" value="Genomic_DNA"/>
</dbReference>